<sequence>MSGSIRSFFAKAASYAGYYDSVWASIPGEAVRKAMEKKGWRFEPVSAARGELAYFSMGGMAGYMPTMKAISPEGQSLFLATDKALIERYKQAKEDTAREVYNVPGLGRELRHFLDKTADIPCAKVCDELKREGWQFETSEEYISLIYTAPLLHSAFGAPYPELTVKSANGKDVFRSGDKELLARYESDKNRASARVHGLTP</sequence>
<name>A0A7T5UIT8_9BACT</name>
<organism evidence="1 2">
    <name type="scientific">Micavibrio aeruginosavorus</name>
    <dbReference type="NCBI Taxonomy" id="349221"/>
    <lineage>
        <taxon>Bacteria</taxon>
        <taxon>Pseudomonadati</taxon>
        <taxon>Bdellovibrionota</taxon>
        <taxon>Bdellovibrionia</taxon>
        <taxon>Bdellovibrionales</taxon>
        <taxon>Pseudobdellovibrionaceae</taxon>
        <taxon>Micavibrio</taxon>
    </lineage>
</organism>
<gene>
    <name evidence="1" type="ORF">HYS17_04545</name>
</gene>
<dbReference type="Proteomes" id="UP000595362">
    <property type="component" value="Chromosome"/>
</dbReference>
<dbReference type="EMBL" id="CP066681">
    <property type="protein sequence ID" value="QQG37038.1"/>
    <property type="molecule type" value="Genomic_DNA"/>
</dbReference>
<evidence type="ECO:0000313" key="2">
    <source>
        <dbReference type="Proteomes" id="UP000595362"/>
    </source>
</evidence>
<protein>
    <submittedName>
        <fullName evidence="1">Uncharacterized protein</fullName>
    </submittedName>
</protein>
<evidence type="ECO:0000313" key="1">
    <source>
        <dbReference type="EMBL" id="QQG37038.1"/>
    </source>
</evidence>
<proteinExistence type="predicted"/>
<reference evidence="1 2" key="1">
    <citation type="submission" date="2020-07" db="EMBL/GenBank/DDBJ databases">
        <title>Huge and variable diversity of episymbiotic CPR bacteria and DPANN archaea in groundwater ecosystems.</title>
        <authorList>
            <person name="He C.Y."/>
            <person name="Keren R."/>
            <person name="Whittaker M."/>
            <person name="Farag I.F."/>
            <person name="Doudna J."/>
            <person name="Cate J.H.D."/>
            <person name="Banfield J.F."/>
        </authorList>
    </citation>
    <scope>NUCLEOTIDE SEQUENCE [LARGE SCALE GENOMIC DNA]</scope>
    <source>
        <strain evidence="1">NC_groundwater_70_Ag_B-0.1um_54_66</strain>
    </source>
</reference>
<accession>A0A7T5UIT8</accession>
<dbReference type="AlphaFoldDB" id="A0A7T5UIT8"/>